<dbReference type="Proteomes" id="UP000242715">
    <property type="component" value="Unassembled WGS sequence"/>
</dbReference>
<evidence type="ECO:0008006" key="3">
    <source>
        <dbReference type="Google" id="ProtNLM"/>
    </source>
</evidence>
<comment type="caution">
    <text evidence="1">The sequence shown here is derived from an EMBL/GenBank/DDBJ whole genome shotgun (WGS) entry which is preliminary data.</text>
</comment>
<name>A0A1B5Z9G3_TRISU</name>
<dbReference type="AlphaFoldDB" id="A0A1B5Z9G3"/>
<evidence type="ECO:0000313" key="2">
    <source>
        <dbReference type="Proteomes" id="UP000242715"/>
    </source>
</evidence>
<evidence type="ECO:0000313" key="1">
    <source>
        <dbReference type="EMBL" id="GAU10748.1"/>
    </source>
</evidence>
<dbReference type="OrthoDB" id="1435349at2759"/>
<sequence length="123" mass="14243">RPSGFSGASLWWKDVSLLGTSAEVASDWFAEGIIKRVGDGSSSSFWFDPWVRGEMGNWLDGEWHWNFRWRRELSVWEIELLQTLMTAIENHPVLGDIGSWSWRHDSTGIFLVKSAYLSMKHRL</sequence>
<accession>A0A1B5Z9G3</accession>
<organism evidence="1 2">
    <name type="scientific">Trifolium subterraneum</name>
    <name type="common">Subterranean clover</name>
    <dbReference type="NCBI Taxonomy" id="3900"/>
    <lineage>
        <taxon>Eukaryota</taxon>
        <taxon>Viridiplantae</taxon>
        <taxon>Streptophyta</taxon>
        <taxon>Embryophyta</taxon>
        <taxon>Tracheophyta</taxon>
        <taxon>Spermatophyta</taxon>
        <taxon>Magnoliopsida</taxon>
        <taxon>eudicotyledons</taxon>
        <taxon>Gunneridae</taxon>
        <taxon>Pentapetalae</taxon>
        <taxon>rosids</taxon>
        <taxon>fabids</taxon>
        <taxon>Fabales</taxon>
        <taxon>Fabaceae</taxon>
        <taxon>Papilionoideae</taxon>
        <taxon>50 kb inversion clade</taxon>
        <taxon>NPAAA clade</taxon>
        <taxon>Hologalegina</taxon>
        <taxon>IRL clade</taxon>
        <taxon>Trifolieae</taxon>
        <taxon>Trifolium</taxon>
    </lineage>
</organism>
<protein>
    <recommendedName>
        <fullName evidence="3">Reverse transcriptase zinc-binding domain-containing protein</fullName>
    </recommendedName>
</protein>
<proteinExistence type="predicted"/>
<dbReference type="EMBL" id="BCLP01055534">
    <property type="protein sequence ID" value="GAU10748.1"/>
    <property type="molecule type" value="Genomic_DNA"/>
</dbReference>
<feature type="non-terminal residue" evidence="1">
    <location>
        <position position="1"/>
    </location>
</feature>
<keyword evidence="2" id="KW-1185">Reference proteome</keyword>
<gene>
    <name evidence="1" type="ORF">TSUD_425810</name>
</gene>
<reference evidence="2" key="1">
    <citation type="journal article" date="2017" name="Front. Plant Sci.">
        <title>Climate Clever Clovers: New Paradigm to Reduce the Environmental Footprint of Ruminants by Breeding Low Methanogenic Forages Utilizing Haplotype Variation.</title>
        <authorList>
            <person name="Kaur P."/>
            <person name="Appels R."/>
            <person name="Bayer P.E."/>
            <person name="Keeble-Gagnere G."/>
            <person name="Wang J."/>
            <person name="Hirakawa H."/>
            <person name="Shirasawa K."/>
            <person name="Vercoe P."/>
            <person name="Stefanova K."/>
            <person name="Durmic Z."/>
            <person name="Nichols P."/>
            <person name="Revell C."/>
            <person name="Isobe S.N."/>
            <person name="Edwards D."/>
            <person name="Erskine W."/>
        </authorList>
    </citation>
    <scope>NUCLEOTIDE SEQUENCE [LARGE SCALE GENOMIC DNA]</scope>
    <source>
        <strain evidence="2">cv. Daliak</strain>
    </source>
</reference>